<accession>A0A059J390</accession>
<organism evidence="5 6">
    <name type="scientific">Trichophyton interdigitale (strain MR816)</name>
    <dbReference type="NCBI Taxonomy" id="1215338"/>
    <lineage>
        <taxon>Eukaryota</taxon>
        <taxon>Fungi</taxon>
        <taxon>Dikarya</taxon>
        <taxon>Ascomycota</taxon>
        <taxon>Pezizomycotina</taxon>
        <taxon>Eurotiomycetes</taxon>
        <taxon>Eurotiomycetidae</taxon>
        <taxon>Onygenales</taxon>
        <taxon>Arthrodermataceae</taxon>
        <taxon>Trichophyton</taxon>
    </lineage>
</organism>
<dbReference type="GO" id="GO:1990904">
    <property type="term" value="C:ribonucleoprotein complex"/>
    <property type="evidence" value="ECO:0007669"/>
    <property type="project" value="UniProtKB-KW"/>
</dbReference>
<dbReference type="GO" id="GO:0005840">
    <property type="term" value="C:ribosome"/>
    <property type="evidence" value="ECO:0007669"/>
    <property type="project" value="UniProtKB-KW"/>
</dbReference>
<dbReference type="SUPFAM" id="SSF50249">
    <property type="entry name" value="Nucleic acid-binding proteins"/>
    <property type="match status" value="1"/>
</dbReference>
<name>A0A059J390_TRIIM</name>
<sequence>MNSTRSQLLRLCGIPFSHLAFRPVASSIPSLVRHAQPLATKTIGSIASSNLLSSLPRSSPFSTSTSTQSQTPASDATSTTTPTSATALPPGVSRGFGTVISAGRMQRTVRVEQIRTKFDNSLQKRFLVKKVHLVSDPRDSLREGDKIEFWSGRRVSEHVRHVVERIIVPFGTPIEDRPPVMTYAERKEEELNARKNRRLRRLERMANGQPVDIEVTGELRMGKLKERVMKRLEAERERQKQSNM</sequence>
<evidence type="ECO:0008006" key="7">
    <source>
        <dbReference type="Google" id="ProtNLM"/>
    </source>
</evidence>
<evidence type="ECO:0000313" key="5">
    <source>
        <dbReference type="EMBL" id="KDB21962.1"/>
    </source>
</evidence>
<dbReference type="EMBL" id="AOKY01000387">
    <property type="protein sequence ID" value="KDB21962.1"/>
    <property type="molecule type" value="Genomic_DNA"/>
</dbReference>
<dbReference type="Gene3D" id="2.40.50.140">
    <property type="entry name" value="Nucleic acid-binding proteins"/>
    <property type="match status" value="1"/>
</dbReference>
<dbReference type="HOGENOM" id="CLU_097257_0_0_1"/>
<keyword evidence="3" id="KW-0687">Ribonucleoprotein</keyword>
<evidence type="ECO:0000256" key="2">
    <source>
        <dbReference type="ARBA" id="ARBA00022980"/>
    </source>
</evidence>
<dbReference type="GO" id="GO:0006412">
    <property type="term" value="P:translation"/>
    <property type="evidence" value="ECO:0007669"/>
    <property type="project" value="InterPro"/>
</dbReference>
<dbReference type="Proteomes" id="UP000024533">
    <property type="component" value="Unassembled WGS sequence"/>
</dbReference>
<feature type="region of interest" description="Disordered" evidence="4">
    <location>
        <begin position="57"/>
        <end position="92"/>
    </location>
</feature>
<dbReference type="Pfam" id="PF00366">
    <property type="entry name" value="Ribosomal_S17"/>
    <property type="match status" value="1"/>
</dbReference>
<comment type="similarity">
    <text evidence="1">Belongs to the universal ribosomal protein uS17 family.</text>
</comment>
<dbReference type="InterPro" id="IPR012340">
    <property type="entry name" value="NA-bd_OB-fold"/>
</dbReference>
<protein>
    <recommendedName>
        <fullName evidence="7">Ribosomal protein S17</fullName>
    </recommendedName>
</protein>
<evidence type="ECO:0000256" key="3">
    <source>
        <dbReference type="ARBA" id="ARBA00023274"/>
    </source>
</evidence>
<dbReference type="AlphaFoldDB" id="A0A059J390"/>
<keyword evidence="6" id="KW-1185">Reference proteome</keyword>
<gene>
    <name evidence="5" type="ORF">H109_06102</name>
</gene>
<reference evidence="5 6" key="1">
    <citation type="submission" date="2014-02" db="EMBL/GenBank/DDBJ databases">
        <title>The Genome Sequence of Trichophyton interdigitale MR816.</title>
        <authorList>
            <consortium name="The Broad Institute Genomics Platform"/>
            <person name="Cuomo C.A."/>
            <person name="White T.C."/>
            <person name="Graser Y."/>
            <person name="Martinez-Rossi N."/>
            <person name="Heitman J."/>
            <person name="Young S.K."/>
            <person name="Zeng Q."/>
            <person name="Gargeya S."/>
            <person name="Abouelleil A."/>
            <person name="Alvarado L."/>
            <person name="Chapman S.B."/>
            <person name="Gainer-Dewar J."/>
            <person name="Goldberg J."/>
            <person name="Griggs A."/>
            <person name="Gujja S."/>
            <person name="Hansen M."/>
            <person name="Howarth C."/>
            <person name="Imamovic A."/>
            <person name="Larimer J."/>
            <person name="Martinez D."/>
            <person name="Murphy C."/>
            <person name="Pearson M.D."/>
            <person name="Persinoti G."/>
            <person name="Poon T."/>
            <person name="Priest M."/>
            <person name="Roberts A.D."/>
            <person name="Saif S."/>
            <person name="Shea T.D."/>
            <person name="Sykes S.N."/>
            <person name="Wortman J."/>
            <person name="Nusbaum C."/>
            <person name="Birren B."/>
        </authorList>
    </citation>
    <scope>NUCLEOTIDE SEQUENCE [LARGE SCALE GENOMIC DNA]</scope>
    <source>
        <strain evidence="5 6">MR816</strain>
    </source>
</reference>
<dbReference type="InterPro" id="IPR000266">
    <property type="entry name" value="Ribosomal_uS17"/>
</dbReference>
<evidence type="ECO:0000256" key="4">
    <source>
        <dbReference type="SAM" id="MobiDB-lite"/>
    </source>
</evidence>
<dbReference type="STRING" id="1215338.A0A059J390"/>
<keyword evidence="2" id="KW-0689">Ribosomal protein</keyword>
<feature type="compositionally biased region" description="Low complexity" evidence="4">
    <location>
        <begin position="57"/>
        <end position="90"/>
    </location>
</feature>
<dbReference type="OrthoDB" id="274752at2759"/>
<dbReference type="GO" id="GO:0003735">
    <property type="term" value="F:structural constituent of ribosome"/>
    <property type="evidence" value="ECO:0007669"/>
    <property type="project" value="InterPro"/>
</dbReference>
<proteinExistence type="inferred from homology"/>
<comment type="caution">
    <text evidence="5">The sequence shown here is derived from an EMBL/GenBank/DDBJ whole genome shotgun (WGS) entry which is preliminary data.</text>
</comment>
<evidence type="ECO:0000313" key="6">
    <source>
        <dbReference type="Proteomes" id="UP000024533"/>
    </source>
</evidence>
<evidence type="ECO:0000256" key="1">
    <source>
        <dbReference type="ARBA" id="ARBA00010254"/>
    </source>
</evidence>
<dbReference type="OMA" id="RWAAKYL"/>